<dbReference type="OrthoDB" id="5604460at2"/>
<dbReference type="STRING" id="573570.F7310_10000"/>
<dbReference type="EMBL" id="CP016796">
    <property type="protein sequence ID" value="API87661.1"/>
    <property type="molecule type" value="Genomic_DNA"/>
</dbReference>
<accession>A0A1L4BUZ4</accession>
<dbReference type="RefSeq" id="WP_072713438.1">
    <property type="nucleotide sequence ID" value="NZ_CP016796.1"/>
</dbReference>
<gene>
    <name evidence="1" type="ORF">F7310_10000</name>
</gene>
<organism evidence="1 2">
    <name type="scientific">Francisella uliginis</name>
    <dbReference type="NCBI Taxonomy" id="573570"/>
    <lineage>
        <taxon>Bacteria</taxon>
        <taxon>Pseudomonadati</taxon>
        <taxon>Pseudomonadota</taxon>
        <taxon>Gammaproteobacteria</taxon>
        <taxon>Thiotrichales</taxon>
        <taxon>Francisellaceae</taxon>
        <taxon>Francisella</taxon>
    </lineage>
</organism>
<name>A0A1L4BUZ4_9GAMM</name>
<dbReference type="Proteomes" id="UP000184222">
    <property type="component" value="Chromosome"/>
</dbReference>
<protein>
    <submittedName>
        <fullName evidence="1">Uncharacterized protein</fullName>
    </submittedName>
</protein>
<sequence length="223" mass="23405">MRQVDDYVSIDNDRLSANLSSLQNAQSISPDVAMEPKILLGSSFAIKVAGKDITLTKFAAMYPGGATEPNKDIVATLEDLSVASATIGSGGSNSMTFAVTADSYEAITSAYKQARAGRQMLTIEAKIATDSLVTGQFYFKSASGTTEGKWGDILTFQTEVTFLSTDEPSIQLIGGGNDSSNAIGLITLNNIRASNNFDVSLTTENSSDSAKVVTSILANNTSS</sequence>
<dbReference type="AlphaFoldDB" id="A0A1L4BUZ4"/>
<dbReference type="KEGG" id="frx:F7310_10000"/>
<reference evidence="1 2" key="1">
    <citation type="journal article" date="2016" name="Appl. Environ. Microbiol.">
        <title>Whole genome relationships among Francisella bacteria of diverse origin define new species and provide specific regions for detection.</title>
        <authorList>
            <person name="Challacombe J.F."/>
            <person name="Petersen J.M."/>
            <person name="Gallegos-Graves V."/>
            <person name="Hodge D."/>
            <person name="Pillai S."/>
            <person name="Kuske C.R."/>
        </authorList>
    </citation>
    <scope>NUCLEOTIDE SEQUENCE [LARGE SCALE GENOMIC DNA]</scope>
    <source>
        <strain evidence="2">TX07-7310</strain>
    </source>
</reference>
<keyword evidence="2" id="KW-1185">Reference proteome</keyword>
<proteinExistence type="predicted"/>
<evidence type="ECO:0000313" key="1">
    <source>
        <dbReference type="EMBL" id="API87661.1"/>
    </source>
</evidence>
<evidence type="ECO:0000313" key="2">
    <source>
        <dbReference type="Proteomes" id="UP000184222"/>
    </source>
</evidence>